<dbReference type="InterPro" id="IPR006236">
    <property type="entry name" value="PGDH"/>
</dbReference>
<keyword evidence="7 11" id="KW-0520">NAD</keyword>
<evidence type="ECO:0000256" key="10">
    <source>
        <dbReference type="ARBA" id="ARBA00048731"/>
    </source>
</evidence>
<evidence type="ECO:0000256" key="11">
    <source>
        <dbReference type="RuleBase" id="RU363003"/>
    </source>
</evidence>
<dbReference type="Pfam" id="PF01842">
    <property type="entry name" value="ACT"/>
    <property type="match status" value="1"/>
</dbReference>
<dbReference type="GO" id="GO:0051287">
    <property type="term" value="F:NAD binding"/>
    <property type="evidence" value="ECO:0007669"/>
    <property type="project" value="UniProtKB-UniRule"/>
</dbReference>
<dbReference type="PROSITE" id="PS00671">
    <property type="entry name" value="D_2_HYDROXYACID_DH_3"/>
    <property type="match status" value="1"/>
</dbReference>
<dbReference type="NCBIfam" id="TIGR01327">
    <property type="entry name" value="PGDH"/>
    <property type="match status" value="1"/>
</dbReference>
<comment type="similarity">
    <text evidence="3 11">Belongs to the D-isomer specific 2-hydroxyacid dehydrogenase family.</text>
</comment>
<dbReference type="EMBL" id="RBIE01000002">
    <property type="protein sequence ID" value="RKQ61834.1"/>
    <property type="molecule type" value="Genomic_DNA"/>
</dbReference>
<evidence type="ECO:0000256" key="3">
    <source>
        <dbReference type="ARBA" id="ARBA00005854"/>
    </source>
</evidence>
<dbReference type="CDD" id="cd12173">
    <property type="entry name" value="PGDH_4"/>
    <property type="match status" value="1"/>
</dbReference>
<evidence type="ECO:0000313" key="13">
    <source>
        <dbReference type="EMBL" id="RKQ61834.1"/>
    </source>
</evidence>
<dbReference type="Gene3D" id="3.30.1330.90">
    <property type="entry name" value="D-3-phosphoglycerate dehydrogenase, domain 3"/>
    <property type="match status" value="1"/>
</dbReference>
<dbReference type="SUPFAM" id="SSF143548">
    <property type="entry name" value="Serine metabolism enzymes domain"/>
    <property type="match status" value="1"/>
</dbReference>
<dbReference type="Proteomes" id="UP000280881">
    <property type="component" value="Unassembled WGS sequence"/>
</dbReference>
<dbReference type="Pfam" id="PF02826">
    <property type="entry name" value="2-Hacid_dh_C"/>
    <property type="match status" value="1"/>
</dbReference>
<name>A0A420W704_9BACT</name>
<dbReference type="PROSITE" id="PS00065">
    <property type="entry name" value="D_2_HYDROXYACID_DH_1"/>
    <property type="match status" value="1"/>
</dbReference>
<keyword evidence="6 11" id="KW-0560">Oxidoreductase</keyword>
<dbReference type="FunFam" id="3.30.70.260:FF:000008">
    <property type="entry name" value="D-3-phosphoglycerate dehydrogenase, chloroplastic"/>
    <property type="match status" value="1"/>
</dbReference>
<dbReference type="PANTHER" id="PTHR42789">
    <property type="entry name" value="D-ISOMER SPECIFIC 2-HYDROXYACID DEHYDROGENASE FAMILY PROTEIN (AFU_ORTHOLOGUE AFUA_6G10090)"/>
    <property type="match status" value="1"/>
</dbReference>
<dbReference type="Gene3D" id="3.40.50.720">
    <property type="entry name" value="NAD(P)-binding Rossmann-like Domain"/>
    <property type="match status" value="2"/>
</dbReference>
<dbReference type="InterPro" id="IPR029752">
    <property type="entry name" value="D-isomer_DH_CS1"/>
</dbReference>
<dbReference type="FunFam" id="3.40.50.720:FF:000021">
    <property type="entry name" value="D-3-phosphoglycerate dehydrogenase"/>
    <property type="match status" value="1"/>
</dbReference>
<dbReference type="AlphaFoldDB" id="A0A420W704"/>
<keyword evidence="14" id="KW-1185">Reference proteome</keyword>
<evidence type="ECO:0000256" key="9">
    <source>
        <dbReference type="ARBA" id="ARBA00048126"/>
    </source>
</evidence>
<dbReference type="Pfam" id="PF00389">
    <property type="entry name" value="2-Hacid_dh"/>
    <property type="match status" value="1"/>
</dbReference>
<organism evidence="13 14">
    <name type="scientific">Thermovibrio guaymasensis</name>
    <dbReference type="NCBI Taxonomy" id="240167"/>
    <lineage>
        <taxon>Bacteria</taxon>
        <taxon>Pseudomonadati</taxon>
        <taxon>Aquificota</taxon>
        <taxon>Aquificia</taxon>
        <taxon>Desulfurobacteriales</taxon>
        <taxon>Desulfurobacteriaceae</taxon>
        <taxon>Thermovibrio</taxon>
    </lineage>
</organism>
<dbReference type="OrthoDB" id="9805416at2"/>
<dbReference type="InterPro" id="IPR006140">
    <property type="entry name" value="D-isomer_DH_NAD-bd"/>
</dbReference>
<comment type="function">
    <text evidence="1">Catalyzes the reversible oxidation of 3-phospho-D-glycerate to 3-phosphonooxypyruvate, the first step of the phosphorylated L-serine biosynthesis pathway. Also catalyzes the reversible oxidation of 2-hydroxyglutarate to 2-oxoglutarate.</text>
</comment>
<dbReference type="SUPFAM" id="SSF55021">
    <property type="entry name" value="ACT-like"/>
    <property type="match status" value="1"/>
</dbReference>
<sequence length="533" mass="59087">MEKFKVLITEHIAEPGIELLKKQPDVEVTYDPELFRNFDRILEIIPEYHALITRSGTPVTEELLERGKKLKVVGRAGVGVDNIDLEAASRRGILVVNAPTGNTLAATEHTMGMMLAAARLIPYAHKSLKEERKWERKKFMGVELAGKTLGIIGFGRIGSRVGIRAKAFDMKVIAYDPYIKKEKAERLGVELVDELEELLRRSDIITVHTPLTEETRNMITKREIEKMKDGVILLNIARGGIINEKDLYEALVSGKVRAAAVDVFSKEPSTDNILLDAPNIVVTPHIGANTFESQTNVAVIIANQVLAALRGEEVEFAVNAPFEDIAAAKVLKPFMELSEKLGLFAVQVACSRAKEIILEFRGDLGEDTKPLTTAFLKGFLEKVVDIPVNLINAPFLAKEKGIKITEVKRPEGINFKKLIRVVCRGENGEEFTLAGTVMDDKFPKIVEINGFLFDLTPEGKLLLIRNYDVPGVIGKLGSILGKYKVNIAGFQLGRKEKGREAKGVILVDDDVPQQAIEEIKEIPEILEVKQVNL</sequence>
<dbReference type="FunFam" id="3.30.1330.90:FF:000003">
    <property type="entry name" value="D-3-phosphoglycerate dehydrogenase"/>
    <property type="match status" value="1"/>
</dbReference>
<evidence type="ECO:0000256" key="7">
    <source>
        <dbReference type="ARBA" id="ARBA00023027"/>
    </source>
</evidence>
<reference evidence="13 14" key="1">
    <citation type="submission" date="2018-10" db="EMBL/GenBank/DDBJ databases">
        <title>Genomic Encyclopedia of Type Strains, Phase IV (KMG-IV): sequencing the most valuable type-strain genomes for metagenomic binning, comparative biology and taxonomic classification.</title>
        <authorList>
            <person name="Goeker M."/>
        </authorList>
    </citation>
    <scope>NUCLEOTIDE SEQUENCE [LARGE SCALE GENOMIC DNA]</scope>
    <source>
        <strain evidence="13 14">DSM 15521</strain>
    </source>
</reference>
<evidence type="ECO:0000256" key="4">
    <source>
        <dbReference type="ARBA" id="ARBA00021582"/>
    </source>
</evidence>
<dbReference type="InterPro" id="IPR045626">
    <property type="entry name" value="PGDH_ASB_dom"/>
</dbReference>
<dbReference type="Gene3D" id="3.30.70.260">
    <property type="match status" value="1"/>
</dbReference>
<feature type="domain" description="ACT" evidence="12">
    <location>
        <begin position="461"/>
        <end position="533"/>
    </location>
</feature>
<dbReference type="InterPro" id="IPR045865">
    <property type="entry name" value="ACT-like_dom_sf"/>
</dbReference>
<keyword evidence="8 11" id="KW-0718">Serine biosynthesis</keyword>
<keyword evidence="5 11" id="KW-0028">Amino-acid biosynthesis</keyword>
<comment type="caution">
    <text evidence="13">The sequence shown here is derived from an EMBL/GenBank/DDBJ whole genome shotgun (WGS) entry which is preliminary data.</text>
</comment>
<evidence type="ECO:0000256" key="5">
    <source>
        <dbReference type="ARBA" id="ARBA00022605"/>
    </source>
</evidence>
<dbReference type="SUPFAM" id="SSF52283">
    <property type="entry name" value="Formate/glycerate dehydrogenase catalytic domain-like"/>
    <property type="match status" value="1"/>
</dbReference>
<dbReference type="SUPFAM" id="SSF51735">
    <property type="entry name" value="NAD(P)-binding Rossmann-fold domains"/>
    <property type="match status" value="1"/>
</dbReference>
<comment type="catalytic activity">
    <reaction evidence="10 11">
        <text>(2R)-3-phosphoglycerate + NAD(+) = 3-phosphooxypyruvate + NADH + H(+)</text>
        <dbReference type="Rhea" id="RHEA:12641"/>
        <dbReference type="ChEBI" id="CHEBI:15378"/>
        <dbReference type="ChEBI" id="CHEBI:18110"/>
        <dbReference type="ChEBI" id="CHEBI:57540"/>
        <dbReference type="ChEBI" id="CHEBI:57945"/>
        <dbReference type="ChEBI" id="CHEBI:58272"/>
        <dbReference type="EC" id="1.1.1.95"/>
    </reaction>
</comment>
<dbReference type="InterPro" id="IPR002912">
    <property type="entry name" value="ACT_dom"/>
</dbReference>
<evidence type="ECO:0000256" key="6">
    <source>
        <dbReference type="ARBA" id="ARBA00023002"/>
    </source>
</evidence>
<dbReference type="InterPro" id="IPR036291">
    <property type="entry name" value="NAD(P)-bd_dom_sf"/>
</dbReference>
<evidence type="ECO:0000256" key="1">
    <source>
        <dbReference type="ARBA" id="ARBA00003800"/>
    </source>
</evidence>
<gene>
    <name evidence="13" type="ORF">C7457_1286</name>
</gene>
<dbReference type="Pfam" id="PF19304">
    <property type="entry name" value="PGDH_inter"/>
    <property type="match status" value="1"/>
</dbReference>
<dbReference type="InterPro" id="IPR029009">
    <property type="entry name" value="ASB_dom_sf"/>
</dbReference>
<dbReference type="PANTHER" id="PTHR42789:SF1">
    <property type="entry name" value="D-ISOMER SPECIFIC 2-HYDROXYACID DEHYDROGENASE FAMILY PROTEIN (AFU_ORTHOLOGUE AFUA_6G10090)"/>
    <property type="match status" value="1"/>
</dbReference>
<evidence type="ECO:0000313" key="14">
    <source>
        <dbReference type="Proteomes" id="UP000280881"/>
    </source>
</evidence>
<evidence type="ECO:0000259" key="12">
    <source>
        <dbReference type="PROSITE" id="PS51671"/>
    </source>
</evidence>
<dbReference type="EC" id="1.1.1.95" evidence="11"/>
<dbReference type="InterPro" id="IPR006139">
    <property type="entry name" value="D-isomer_2_OHA_DH_cat_dom"/>
</dbReference>
<evidence type="ECO:0000256" key="2">
    <source>
        <dbReference type="ARBA" id="ARBA00005216"/>
    </source>
</evidence>
<evidence type="ECO:0000256" key="8">
    <source>
        <dbReference type="ARBA" id="ARBA00023299"/>
    </source>
</evidence>
<protein>
    <recommendedName>
        <fullName evidence="4 11">D-3-phosphoglycerate dehydrogenase</fullName>
        <ecNumber evidence="11">1.1.1.95</ecNumber>
    </recommendedName>
</protein>
<dbReference type="CDD" id="cd04902">
    <property type="entry name" value="ACT_3PGDH-xct"/>
    <property type="match status" value="1"/>
</dbReference>
<dbReference type="UniPathway" id="UPA00135">
    <property type="reaction ID" value="UER00196"/>
</dbReference>
<dbReference type="GO" id="GO:0004617">
    <property type="term" value="F:phosphoglycerate dehydrogenase activity"/>
    <property type="evidence" value="ECO:0007669"/>
    <property type="project" value="UniProtKB-UniRule"/>
</dbReference>
<dbReference type="PROSITE" id="PS51671">
    <property type="entry name" value="ACT"/>
    <property type="match status" value="1"/>
</dbReference>
<dbReference type="GO" id="GO:0006564">
    <property type="term" value="P:L-serine biosynthetic process"/>
    <property type="evidence" value="ECO:0007669"/>
    <property type="project" value="UniProtKB-UniRule"/>
</dbReference>
<dbReference type="RefSeq" id="WP_121171224.1">
    <property type="nucleotide sequence ID" value="NZ_RBIE01000002.1"/>
</dbReference>
<comment type="catalytic activity">
    <reaction evidence="9">
        <text>(R)-2-hydroxyglutarate + NAD(+) = 2-oxoglutarate + NADH + H(+)</text>
        <dbReference type="Rhea" id="RHEA:49612"/>
        <dbReference type="ChEBI" id="CHEBI:15378"/>
        <dbReference type="ChEBI" id="CHEBI:15801"/>
        <dbReference type="ChEBI" id="CHEBI:16810"/>
        <dbReference type="ChEBI" id="CHEBI:57540"/>
        <dbReference type="ChEBI" id="CHEBI:57945"/>
        <dbReference type="EC" id="1.1.1.399"/>
    </reaction>
</comment>
<comment type="pathway">
    <text evidence="2 11">Amino-acid biosynthesis; L-serine biosynthesis; L-serine from 3-phospho-D-glycerate: step 1/3.</text>
</comment>
<dbReference type="InterPro" id="IPR050857">
    <property type="entry name" value="D-2-hydroxyacid_DH"/>
</dbReference>
<proteinExistence type="inferred from homology"/>
<accession>A0A420W704</accession>
<dbReference type="InterPro" id="IPR029753">
    <property type="entry name" value="D-isomer_DH_CS"/>
</dbReference>